<dbReference type="AlphaFoldDB" id="A0A2P5FL25"/>
<reference evidence="2" key="1">
    <citation type="submission" date="2016-06" db="EMBL/GenBank/DDBJ databases">
        <title>Parallel loss of symbiosis genes in relatives of nitrogen-fixing non-legume Parasponia.</title>
        <authorList>
            <person name="Van Velzen R."/>
            <person name="Holmer R."/>
            <person name="Bu F."/>
            <person name="Rutten L."/>
            <person name="Van Zeijl A."/>
            <person name="Liu W."/>
            <person name="Santuari L."/>
            <person name="Cao Q."/>
            <person name="Sharma T."/>
            <person name="Shen D."/>
            <person name="Roswanjaya Y."/>
            <person name="Wardhani T."/>
            <person name="Kalhor M.S."/>
            <person name="Jansen J."/>
            <person name="Van den Hoogen J."/>
            <person name="Gungor B."/>
            <person name="Hartog M."/>
            <person name="Hontelez J."/>
            <person name="Verver J."/>
            <person name="Yang W.-C."/>
            <person name="Schijlen E."/>
            <person name="Repin R."/>
            <person name="Schilthuizen M."/>
            <person name="Schranz E."/>
            <person name="Heidstra R."/>
            <person name="Miyata K."/>
            <person name="Fedorova E."/>
            <person name="Kohlen W."/>
            <person name="Bisseling T."/>
            <person name="Smit S."/>
            <person name="Geurts R."/>
        </authorList>
    </citation>
    <scope>NUCLEOTIDE SEQUENCE [LARGE SCALE GENOMIC DNA]</scope>
    <source>
        <strain evidence="2">cv. RG33-2</strain>
    </source>
</reference>
<name>A0A2P5FL25_TREOI</name>
<protein>
    <submittedName>
        <fullName evidence="1">Uncharacterized protein</fullName>
    </submittedName>
</protein>
<accession>A0A2P5FL25</accession>
<organism evidence="1 2">
    <name type="scientific">Trema orientale</name>
    <name type="common">Charcoal tree</name>
    <name type="synonym">Celtis orientalis</name>
    <dbReference type="NCBI Taxonomy" id="63057"/>
    <lineage>
        <taxon>Eukaryota</taxon>
        <taxon>Viridiplantae</taxon>
        <taxon>Streptophyta</taxon>
        <taxon>Embryophyta</taxon>
        <taxon>Tracheophyta</taxon>
        <taxon>Spermatophyta</taxon>
        <taxon>Magnoliopsida</taxon>
        <taxon>eudicotyledons</taxon>
        <taxon>Gunneridae</taxon>
        <taxon>Pentapetalae</taxon>
        <taxon>rosids</taxon>
        <taxon>fabids</taxon>
        <taxon>Rosales</taxon>
        <taxon>Cannabaceae</taxon>
        <taxon>Trema</taxon>
    </lineage>
</organism>
<dbReference type="Proteomes" id="UP000237000">
    <property type="component" value="Unassembled WGS sequence"/>
</dbReference>
<dbReference type="OrthoDB" id="10461309at2759"/>
<gene>
    <name evidence="1" type="ORF">TorRG33x02_057310</name>
</gene>
<comment type="caution">
    <text evidence="1">The sequence shown here is derived from an EMBL/GenBank/DDBJ whole genome shotgun (WGS) entry which is preliminary data.</text>
</comment>
<proteinExistence type="predicted"/>
<dbReference type="EMBL" id="JXTC01000024">
    <property type="protein sequence ID" value="PON98497.1"/>
    <property type="molecule type" value="Genomic_DNA"/>
</dbReference>
<dbReference type="InParanoid" id="A0A2P5FL25"/>
<sequence length="104" mass="11852">MSPQHNKLSSSPTVLCHFYSIPIRPGSHPGSAYRSGSTRRSVYSSKKISPPKTVPFQLWFLWFLRPDSPARNHTKELDSHRTVFVLGITTMKSWISGLKRILVE</sequence>
<evidence type="ECO:0000313" key="2">
    <source>
        <dbReference type="Proteomes" id="UP000237000"/>
    </source>
</evidence>
<keyword evidence="2" id="KW-1185">Reference proteome</keyword>
<evidence type="ECO:0000313" key="1">
    <source>
        <dbReference type="EMBL" id="PON98497.1"/>
    </source>
</evidence>